<dbReference type="Proteomes" id="UP000250043">
    <property type="component" value="Unassembled WGS sequence"/>
</dbReference>
<evidence type="ECO:0000256" key="1">
    <source>
        <dbReference type="SAM" id="MobiDB-lite"/>
    </source>
</evidence>
<keyword evidence="3" id="KW-1185">Reference proteome</keyword>
<organism evidence="2 3">
    <name type="scientific">Obba rivulosa</name>
    <dbReference type="NCBI Taxonomy" id="1052685"/>
    <lineage>
        <taxon>Eukaryota</taxon>
        <taxon>Fungi</taxon>
        <taxon>Dikarya</taxon>
        <taxon>Basidiomycota</taxon>
        <taxon>Agaricomycotina</taxon>
        <taxon>Agaricomycetes</taxon>
        <taxon>Polyporales</taxon>
        <taxon>Gelatoporiaceae</taxon>
        <taxon>Obba</taxon>
    </lineage>
</organism>
<feature type="region of interest" description="Disordered" evidence="1">
    <location>
        <begin position="1"/>
        <end position="60"/>
    </location>
</feature>
<sequence>MSREDIENAPQARVMSSPRPCPGMAVAARIPCRTRSSRPNSASRSHTPPRASLPQVTPRPRAHALVTARWLAERCARAQARQRPVEQLRLTAPQILVARCCVPARRAQLLVLAGAGLPRRPRTSRNCKACPDVLDRH</sequence>
<protein>
    <submittedName>
        <fullName evidence="2">Uncharacterized protein</fullName>
    </submittedName>
</protein>
<reference evidence="2 3" key="1">
    <citation type="submission" date="2016-07" db="EMBL/GenBank/DDBJ databases">
        <title>Draft genome of the white-rot fungus Obba rivulosa 3A-2.</title>
        <authorList>
            <consortium name="DOE Joint Genome Institute"/>
            <person name="Miettinen O."/>
            <person name="Riley R."/>
            <person name="Acob R."/>
            <person name="Barry K."/>
            <person name="Cullen D."/>
            <person name="De Vries R."/>
            <person name="Hainaut M."/>
            <person name="Hatakka A."/>
            <person name="Henrissat B."/>
            <person name="Hilden K."/>
            <person name="Kuo R."/>
            <person name="Labutti K."/>
            <person name="Lipzen A."/>
            <person name="Makela M.R."/>
            <person name="Sandor L."/>
            <person name="Spatafora J.W."/>
            <person name="Grigoriev I.V."/>
            <person name="Hibbett D.S."/>
        </authorList>
    </citation>
    <scope>NUCLEOTIDE SEQUENCE [LARGE SCALE GENOMIC DNA]</scope>
    <source>
        <strain evidence="2 3">3A-2</strain>
    </source>
</reference>
<proteinExistence type="predicted"/>
<evidence type="ECO:0000313" key="3">
    <source>
        <dbReference type="Proteomes" id="UP000250043"/>
    </source>
</evidence>
<accession>A0A8E2ATY0</accession>
<feature type="compositionally biased region" description="Polar residues" evidence="1">
    <location>
        <begin position="37"/>
        <end position="46"/>
    </location>
</feature>
<dbReference type="AlphaFoldDB" id="A0A8E2ATY0"/>
<evidence type="ECO:0000313" key="2">
    <source>
        <dbReference type="EMBL" id="OCH87944.1"/>
    </source>
</evidence>
<name>A0A8E2ATY0_9APHY</name>
<dbReference type="EMBL" id="KV722467">
    <property type="protein sequence ID" value="OCH87944.1"/>
    <property type="molecule type" value="Genomic_DNA"/>
</dbReference>
<gene>
    <name evidence="2" type="ORF">OBBRIDRAFT_117542</name>
</gene>